<accession>A0A484KTB0</accession>
<evidence type="ECO:0000259" key="1">
    <source>
        <dbReference type="Pfam" id="PF26133"/>
    </source>
</evidence>
<evidence type="ECO:0000313" key="2">
    <source>
        <dbReference type="EMBL" id="VFQ66367.1"/>
    </source>
</evidence>
<proteinExistence type="predicted"/>
<dbReference type="Proteomes" id="UP000595140">
    <property type="component" value="Unassembled WGS sequence"/>
</dbReference>
<dbReference type="Pfam" id="PF26133">
    <property type="entry name" value="DUF8039"/>
    <property type="match status" value="1"/>
</dbReference>
<dbReference type="AlphaFoldDB" id="A0A484KTB0"/>
<protein>
    <recommendedName>
        <fullName evidence="1">DUF8039 domain-containing protein</fullName>
    </recommendedName>
</protein>
<dbReference type="EMBL" id="OOIL02000547">
    <property type="protein sequence ID" value="VFQ66367.1"/>
    <property type="molecule type" value="Genomic_DNA"/>
</dbReference>
<dbReference type="InterPro" id="IPR058352">
    <property type="entry name" value="DUF8039"/>
</dbReference>
<dbReference type="OrthoDB" id="1731907at2759"/>
<gene>
    <name evidence="2" type="ORF">CCAM_LOCUS8143</name>
</gene>
<reference evidence="2 3" key="1">
    <citation type="submission" date="2018-04" db="EMBL/GenBank/DDBJ databases">
        <authorList>
            <person name="Vogel A."/>
        </authorList>
    </citation>
    <scope>NUCLEOTIDE SEQUENCE [LARGE SCALE GENOMIC DNA]</scope>
</reference>
<name>A0A484KTB0_9ASTE</name>
<sequence length="178" mass="20700">MKHMEQEREIERQQNKIEIDRVRDEMRAELKARDEFLQKLMRQMNGTPNVDDQREKTMTVDSVQIPRQSSTTSTIQFENISPLGLRSRLYLDHPTRRLVAHGSVYGQGVLFHGKHLNGAQARVSVKRIISGEENSVVPYVTDELKMLVSSIDNYIAWPRNLIEVDESYEVFLVKRGLF</sequence>
<evidence type="ECO:0000313" key="3">
    <source>
        <dbReference type="Proteomes" id="UP000595140"/>
    </source>
</evidence>
<organism evidence="2 3">
    <name type="scientific">Cuscuta campestris</name>
    <dbReference type="NCBI Taxonomy" id="132261"/>
    <lineage>
        <taxon>Eukaryota</taxon>
        <taxon>Viridiplantae</taxon>
        <taxon>Streptophyta</taxon>
        <taxon>Embryophyta</taxon>
        <taxon>Tracheophyta</taxon>
        <taxon>Spermatophyta</taxon>
        <taxon>Magnoliopsida</taxon>
        <taxon>eudicotyledons</taxon>
        <taxon>Gunneridae</taxon>
        <taxon>Pentapetalae</taxon>
        <taxon>asterids</taxon>
        <taxon>lamiids</taxon>
        <taxon>Solanales</taxon>
        <taxon>Convolvulaceae</taxon>
        <taxon>Cuscuteae</taxon>
        <taxon>Cuscuta</taxon>
        <taxon>Cuscuta subgen. Grammica</taxon>
        <taxon>Cuscuta sect. Cleistogrammica</taxon>
    </lineage>
</organism>
<keyword evidence="3" id="KW-1185">Reference proteome</keyword>
<feature type="domain" description="DUF8039" evidence="1">
    <location>
        <begin position="93"/>
        <end position="164"/>
    </location>
</feature>